<keyword evidence="4" id="KW-1015">Disulfide bond</keyword>
<dbReference type="SUPFAM" id="SSF51445">
    <property type="entry name" value="(Trans)glycosidases"/>
    <property type="match status" value="2"/>
</dbReference>
<evidence type="ECO:0000256" key="2">
    <source>
        <dbReference type="ARBA" id="ARBA00022801"/>
    </source>
</evidence>
<dbReference type="PANTHER" id="PTHR11452:SF83">
    <property type="entry name" value="ALPHA-GALACTOSIDASE"/>
    <property type="match status" value="1"/>
</dbReference>
<keyword evidence="3 4" id="KW-0326">Glycosidase</keyword>
<keyword evidence="7" id="KW-1185">Reference proteome</keyword>
<evidence type="ECO:0000313" key="6">
    <source>
        <dbReference type="EMBL" id="CAC5424723.1"/>
    </source>
</evidence>
<organism evidence="6 7">
    <name type="scientific">Mytilus coruscus</name>
    <name type="common">Sea mussel</name>
    <dbReference type="NCBI Taxonomy" id="42192"/>
    <lineage>
        <taxon>Eukaryota</taxon>
        <taxon>Metazoa</taxon>
        <taxon>Spiralia</taxon>
        <taxon>Lophotrochozoa</taxon>
        <taxon>Mollusca</taxon>
        <taxon>Bivalvia</taxon>
        <taxon>Autobranchia</taxon>
        <taxon>Pteriomorphia</taxon>
        <taxon>Mytilida</taxon>
        <taxon>Mytiloidea</taxon>
        <taxon>Mytilidae</taxon>
        <taxon>Mytilinae</taxon>
        <taxon>Mytilus</taxon>
    </lineage>
</organism>
<dbReference type="AlphaFoldDB" id="A0A6J8EY36"/>
<dbReference type="GO" id="GO:0016139">
    <property type="term" value="P:glycoside catabolic process"/>
    <property type="evidence" value="ECO:0007669"/>
    <property type="project" value="TreeGrafter"/>
</dbReference>
<dbReference type="InterPro" id="IPR013780">
    <property type="entry name" value="Glyco_hydro_b"/>
</dbReference>
<dbReference type="OrthoDB" id="6058372at2759"/>
<dbReference type="GO" id="GO:0005737">
    <property type="term" value="C:cytoplasm"/>
    <property type="evidence" value="ECO:0007669"/>
    <property type="project" value="TreeGrafter"/>
</dbReference>
<feature type="domain" description="Farnesoic acid O-methyl transferase" evidence="5">
    <location>
        <begin position="94"/>
        <end position="212"/>
    </location>
</feature>
<reference evidence="6 7" key="1">
    <citation type="submission" date="2020-06" db="EMBL/GenBank/DDBJ databases">
        <authorList>
            <person name="Li R."/>
            <person name="Bekaert M."/>
        </authorList>
    </citation>
    <scope>NUCLEOTIDE SEQUENCE [LARGE SCALE GENOMIC DNA]</scope>
    <source>
        <strain evidence="7">wild</strain>
    </source>
</reference>
<evidence type="ECO:0000259" key="5">
    <source>
        <dbReference type="Pfam" id="PF12248"/>
    </source>
</evidence>
<dbReference type="EMBL" id="CACVKT020010052">
    <property type="protein sequence ID" value="CAC5424723.1"/>
    <property type="molecule type" value="Genomic_DNA"/>
</dbReference>
<evidence type="ECO:0000256" key="4">
    <source>
        <dbReference type="RuleBase" id="RU361168"/>
    </source>
</evidence>
<dbReference type="Proteomes" id="UP000507470">
    <property type="component" value="Unassembled WGS sequence"/>
</dbReference>
<accession>A0A6J8EY36</accession>
<dbReference type="Pfam" id="PF16499">
    <property type="entry name" value="Melibiase_2"/>
    <property type="match status" value="1"/>
</dbReference>
<dbReference type="Pfam" id="PF12248">
    <property type="entry name" value="Methyltransf_FA"/>
    <property type="match status" value="2"/>
</dbReference>
<dbReference type="GO" id="GO:0009311">
    <property type="term" value="P:oligosaccharide metabolic process"/>
    <property type="evidence" value="ECO:0007669"/>
    <property type="project" value="TreeGrafter"/>
</dbReference>
<dbReference type="InterPro" id="IPR022041">
    <property type="entry name" value="Methyltransf_FA"/>
</dbReference>
<gene>
    <name evidence="6" type="ORF">MCOR_56600</name>
</gene>
<dbReference type="GO" id="GO:0004557">
    <property type="term" value="F:alpha-galactosidase activity"/>
    <property type="evidence" value="ECO:0007669"/>
    <property type="project" value="TreeGrafter"/>
</dbReference>
<dbReference type="PANTHER" id="PTHR11452">
    <property type="entry name" value="ALPHA-GALACTOSIDASE/ALPHA-N-ACETYLGALACTOSAMINIDASE"/>
    <property type="match status" value="1"/>
</dbReference>
<keyword evidence="2 4" id="KW-0378">Hydrolase</keyword>
<comment type="subunit">
    <text evidence="4">Homodimer.</text>
</comment>
<dbReference type="EC" id="3.2.1.-" evidence="4"/>
<name>A0A6J8EY36_MYTCO</name>
<comment type="similarity">
    <text evidence="1 4">Belongs to the glycosyl hydrolase 27 family.</text>
</comment>
<dbReference type="Gene3D" id="2.60.40.1180">
    <property type="entry name" value="Golgi alpha-mannosidase II"/>
    <property type="match status" value="1"/>
</dbReference>
<protein>
    <recommendedName>
        <fullName evidence="4">Alpha-galactosidase</fullName>
        <ecNumber evidence="4">3.2.1.-</ecNumber>
    </recommendedName>
</protein>
<dbReference type="SUPFAM" id="SSF51011">
    <property type="entry name" value="Glycosyl hydrolase domain"/>
    <property type="match status" value="1"/>
</dbReference>
<dbReference type="Gene3D" id="3.20.20.70">
    <property type="entry name" value="Aldolase class I"/>
    <property type="match status" value="2"/>
</dbReference>
<dbReference type="PRINTS" id="PR00740">
    <property type="entry name" value="GLHYDRLASE27"/>
</dbReference>
<evidence type="ECO:0000313" key="7">
    <source>
        <dbReference type="Proteomes" id="UP000507470"/>
    </source>
</evidence>
<proteinExistence type="inferred from homology"/>
<evidence type="ECO:0000256" key="3">
    <source>
        <dbReference type="ARBA" id="ARBA00023295"/>
    </source>
</evidence>
<dbReference type="InterPro" id="IPR017853">
    <property type="entry name" value="GH"/>
</dbReference>
<sequence>MLYNTNEIIVLCSKLNMQKTLYIQQQKYIIHTNLQCRACDLKKSLTDTLQCNPGVKSTILNVNFLGTNITIQTIDGTLQNLKLSDYGAFQKEVYFLKFQVKGCHDAFIKLLSSTTLQKPYYYIGIGVSSNTRSTIWKQLITGKYVDHYLNSGMMNCSSFRPFWISWGKGSIRVGTGNVVGDHAFLFHDDKCMFSIQEIVISSIWGATVDWTFYPEGASITIQTIDETKDDLKLSDNGAFSKADSSLIFQVYGCDNAFIKLHASSSLLGPNYNIIIGGWGNTRSQISKTVTTETLVDLYYYNYLMDCYSFRNFWISWQKGRIRVGSGNTLNNNVFLLYDDMCSFAIQEVVISTGWWRTLYWIFHPQALTPQATSSSYDMIEASFVKISDCPTFEVISTIKELVSIRCAVKCRYGLDNGLARTPPMGWMSWERFRCNVDCKNDPHNCISAKLLMQMADRMAEDGYLEAGYEYLSVDDCWMAKDRRMGTLVADPERFPNGIKAVIDYLIVGDFSLSAGQQQTQIGLWAIMATPLLMSVDLRNIDATAKQLLLNKEVLAIHQDSLGIAGKRIWNIDDYAVKLESWLRPLSPKGRYAVGIFNKNVGGLLQMVNRTMSQLGLTDENGYTMKEVFTGISYGPYKLSDSLVIKIPPTNLFLAVATPVTEKELIVF</sequence>
<dbReference type="InterPro" id="IPR013785">
    <property type="entry name" value="Aldolase_TIM"/>
</dbReference>
<evidence type="ECO:0000256" key="1">
    <source>
        <dbReference type="ARBA" id="ARBA00009743"/>
    </source>
</evidence>
<feature type="domain" description="Farnesoic acid O-methyl transferase" evidence="5">
    <location>
        <begin position="239"/>
        <end position="363"/>
    </location>
</feature>
<dbReference type="InterPro" id="IPR002241">
    <property type="entry name" value="Glyco_hydro_27"/>
</dbReference>